<keyword evidence="7" id="KW-0460">Magnesium</keyword>
<dbReference type="SUPFAM" id="SSF56219">
    <property type="entry name" value="DNase I-like"/>
    <property type="match status" value="1"/>
</dbReference>
<evidence type="ECO:0000313" key="10">
    <source>
        <dbReference type="EMBL" id="ANI16276.1"/>
    </source>
</evidence>
<gene>
    <name evidence="10" type="ORF">A9C11_20885</name>
</gene>
<dbReference type="PANTHER" id="PTHR15822">
    <property type="entry name" value="TRAF AND TNF RECEPTOR-ASSOCIATED PROTEIN"/>
    <property type="match status" value="1"/>
</dbReference>
<proteinExistence type="predicted"/>
<evidence type="ECO:0000256" key="8">
    <source>
        <dbReference type="ARBA" id="ARBA00023204"/>
    </source>
</evidence>
<keyword evidence="6" id="KW-0378">Hydrolase</keyword>
<name>A0A1A9KEM3_9PSED</name>
<evidence type="ECO:0000256" key="4">
    <source>
        <dbReference type="ARBA" id="ARBA00022723"/>
    </source>
</evidence>
<sequence>MQLKVLTYNTLFAGRDGADSRRAVAQIGLVRELNPDVFLMQEARGFDANGGDWLYDMEHQLQMRGFLAQAPRTGQHLAIFIRSPLRPLSFESDSANFHHSVASLRVALPESEQSLLLTSVHLCPNGVDVRRREAAYLAVQATPNEYRLLAGDFNSASPHDPEPQGFDLLSAHHRIRYSSNGRDADTTVLATLETAGWVDVGRLLQPESTPTVPTAAYTNSEFAQMRCDYVLATPALASKVVSYEVIRTPATDGASDHYPVLATFDI</sequence>
<dbReference type="EMBL" id="CP015878">
    <property type="protein sequence ID" value="ANI16276.1"/>
    <property type="molecule type" value="Genomic_DNA"/>
</dbReference>
<dbReference type="GO" id="GO:0004527">
    <property type="term" value="F:exonuclease activity"/>
    <property type="evidence" value="ECO:0007669"/>
    <property type="project" value="UniProtKB-KW"/>
</dbReference>
<comment type="cofactor">
    <cofactor evidence="2">
        <name>Mg(2+)</name>
        <dbReference type="ChEBI" id="CHEBI:18420"/>
    </cofactor>
</comment>
<keyword evidence="8" id="KW-0234">DNA repair</keyword>
<dbReference type="AlphaFoldDB" id="A0A1A9KEM3"/>
<evidence type="ECO:0000256" key="6">
    <source>
        <dbReference type="ARBA" id="ARBA00022801"/>
    </source>
</evidence>
<keyword evidence="5" id="KW-0227">DNA damage</keyword>
<evidence type="ECO:0000256" key="5">
    <source>
        <dbReference type="ARBA" id="ARBA00022763"/>
    </source>
</evidence>
<keyword evidence="10" id="KW-0255">Endonuclease</keyword>
<dbReference type="Proteomes" id="UP000077748">
    <property type="component" value="Chromosome"/>
</dbReference>
<comment type="cofactor">
    <cofactor evidence="1">
        <name>Mn(2+)</name>
        <dbReference type="ChEBI" id="CHEBI:29035"/>
    </cofactor>
</comment>
<evidence type="ECO:0000256" key="3">
    <source>
        <dbReference type="ARBA" id="ARBA00022722"/>
    </source>
</evidence>
<protein>
    <submittedName>
        <fullName evidence="10">Endonuclease/exonuclease/phosphatase</fullName>
    </submittedName>
</protein>
<keyword evidence="10" id="KW-0269">Exonuclease</keyword>
<feature type="domain" description="Endonuclease/exonuclease/phosphatase" evidence="9">
    <location>
        <begin position="6"/>
        <end position="257"/>
    </location>
</feature>
<dbReference type="RefSeq" id="WP_034076294.1">
    <property type="nucleotide sequence ID" value="NZ_CP015878.1"/>
</dbReference>
<evidence type="ECO:0000259" key="9">
    <source>
        <dbReference type="Pfam" id="PF03372"/>
    </source>
</evidence>
<dbReference type="GO" id="GO:0006281">
    <property type="term" value="P:DNA repair"/>
    <property type="evidence" value="ECO:0007669"/>
    <property type="project" value="UniProtKB-KW"/>
</dbReference>
<reference evidence="10 11" key="1">
    <citation type="submission" date="2016-05" db="EMBL/GenBank/DDBJ databases">
        <title>Genome Sequence of Pseudomonas citronellolis Strain SJTE-3, an Estrogens and Persistent Organic Pollutants degradation strain.</title>
        <authorList>
            <person name="Liang R."/>
        </authorList>
    </citation>
    <scope>NUCLEOTIDE SEQUENCE [LARGE SCALE GENOMIC DNA]</scope>
    <source>
        <strain evidence="10 11">SJTE-3</strain>
    </source>
</reference>
<organism evidence="10 11">
    <name type="scientific">Pseudomonas citronellolis</name>
    <dbReference type="NCBI Taxonomy" id="53408"/>
    <lineage>
        <taxon>Bacteria</taxon>
        <taxon>Pseudomonadati</taxon>
        <taxon>Pseudomonadota</taxon>
        <taxon>Gammaproteobacteria</taxon>
        <taxon>Pseudomonadales</taxon>
        <taxon>Pseudomonadaceae</taxon>
        <taxon>Pseudomonas</taxon>
    </lineage>
</organism>
<dbReference type="InterPro" id="IPR036691">
    <property type="entry name" value="Endo/exonu/phosph_ase_sf"/>
</dbReference>
<evidence type="ECO:0000256" key="7">
    <source>
        <dbReference type="ARBA" id="ARBA00022842"/>
    </source>
</evidence>
<keyword evidence="4" id="KW-0479">Metal-binding</keyword>
<dbReference type="InterPro" id="IPR051547">
    <property type="entry name" value="TDP2-like"/>
</dbReference>
<evidence type="ECO:0000256" key="2">
    <source>
        <dbReference type="ARBA" id="ARBA00001946"/>
    </source>
</evidence>
<dbReference type="Gene3D" id="3.60.10.10">
    <property type="entry name" value="Endonuclease/exonuclease/phosphatase"/>
    <property type="match status" value="1"/>
</dbReference>
<keyword evidence="3" id="KW-0540">Nuclease</keyword>
<evidence type="ECO:0000256" key="1">
    <source>
        <dbReference type="ARBA" id="ARBA00001936"/>
    </source>
</evidence>
<evidence type="ECO:0000313" key="11">
    <source>
        <dbReference type="Proteomes" id="UP000077748"/>
    </source>
</evidence>
<dbReference type="GO" id="GO:0004519">
    <property type="term" value="F:endonuclease activity"/>
    <property type="evidence" value="ECO:0007669"/>
    <property type="project" value="UniProtKB-KW"/>
</dbReference>
<dbReference type="Pfam" id="PF03372">
    <property type="entry name" value="Exo_endo_phos"/>
    <property type="match status" value="1"/>
</dbReference>
<dbReference type="InterPro" id="IPR005135">
    <property type="entry name" value="Endo/exonuclease/phosphatase"/>
</dbReference>
<accession>A0A1A9KEM3</accession>
<dbReference type="PANTHER" id="PTHR15822:SF4">
    <property type="entry name" value="TYROSYL-DNA PHOSPHODIESTERASE 2"/>
    <property type="match status" value="1"/>
</dbReference>
<dbReference type="GO" id="GO:0046872">
    <property type="term" value="F:metal ion binding"/>
    <property type="evidence" value="ECO:0007669"/>
    <property type="project" value="UniProtKB-KW"/>
</dbReference>